<dbReference type="EC" id="2.4.1.290" evidence="2"/>
<dbReference type="AlphaFoldDB" id="A0A7M1VV17"/>
<feature type="transmembrane region" description="Helical" evidence="1">
    <location>
        <begin position="79"/>
        <end position="97"/>
    </location>
</feature>
<dbReference type="PANTHER" id="PTHR12526:SF630">
    <property type="entry name" value="GLYCOSYLTRANSFERASE"/>
    <property type="match status" value="1"/>
</dbReference>
<accession>A0A7M1VV17</accession>
<dbReference type="Pfam" id="PF13692">
    <property type="entry name" value="Glyco_trans_1_4"/>
    <property type="match status" value="1"/>
</dbReference>
<organism evidence="2">
    <name type="scientific">Vibrio parahaemolyticus</name>
    <dbReference type="NCBI Taxonomy" id="670"/>
    <lineage>
        <taxon>Bacteria</taxon>
        <taxon>Pseudomonadati</taxon>
        <taxon>Pseudomonadota</taxon>
        <taxon>Gammaproteobacteria</taxon>
        <taxon>Vibrionales</taxon>
        <taxon>Vibrionaceae</taxon>
        <taxon>Vibrio</taxon>
    </lineage>
</organism>
<dbReference type="PANTHER" id="PTHR12526">
    <property type="entry name" value="GLYCOSYLTRANSFERASE"/>
    <property type="match status" value="1"/>
</dbReference>
<dbReference type="Gene3D" id="3.40.50.2000">
    <property type="entry name" value="Glycogen Phosphorylase B"/>
    <property type="match status" value="2"/>
</dbReference>
<dbReference type="CDD" id="cd03801">
    <property type="entry name" value="GT4_PimA-like"/>
    <property type="match status" value="1"/>
</dbReference>
<dbReference type="SUPFAM" id="SSF53756">
    <property type="entry name" value="UDP-Glycosyltransferase/glycogen phosphorylase"/>
    <property type="match status" value="1"/>
</dbReference>
<keyword evidence="1" id="KW-1133">Transmembrane helix</keyword>
<protein>
    <submittedName>
        <fullName evidence="2">N, N'-diacetylbacillosaminyl-diphospho-undecaprenol alpha-1,3-N-acetylgalactosaminyltransferase</fullName>
        <ecNumber evidence="2">2.4.1.290</ecNumber>
    </submittedName>
</protein>
<sequence length="381" mass="43687">MKVIFVVNSFVNKVGNVGYRIGKIIDKAHMSGSDVTVVARGSENINSDIKRHTPGVLGNIPRLIKAIQIHLFKGLNYRYIDIKIFEFYFLFVFYILMKEQRKYKGKKIAHLVEPSPVILKHLKKYNFIVILDLAIAPSSYVKCLKEKGQGNGFFYNEKIDKYERACIKLSSYIATPSQFVFEEVNKIGTDAHLFIEPFGVDRKEVVVNRLDNCKVKFCFAGVINHRKGVDILLEAWGDPEFNDSELHLCGKITPEIQTILNEKKFSNIYLPGFVDIQSYMAKCDIYVFPSILEGSSKSTYEAMAMSLPVITTFESGSLVEHFKSGLIVEKIDVDSLKNAMLLLKRDKVLRENLSKNALEIVRKFTWDDYAKRYLELYKEVI</sequence>
<keyword evidence="1" id="KW-0472">Membrane</keyword>
<keyword evidence="2" id="KW-0328">Glycosyltransferase</keyword>
<proteinExistence type="predicted"/>
<gene>
    <name evidence="2" type="primary">pglA_1</name>
    <name evidence="2" type="ORF">VP323_00023</name>
</gene>
<evidence type="ECO:0000313" key="2">
    <source>
        <dbReference type="EMBL" id="QOS19058.1"/>
    </source>
</evidence>
<dbReference type="GO" id="GO:0102335">
    <property type="term" value="F:N,N'-diacetylbacillosaminyl-diphospho-undecaprenol alpha-1,3-N-acetylgalactosaminyltransferase activity"/>
    <property type="evidence" value="ECO:0007669"/>
    <property type="project" value="UniProtKB-EC"/>
</dbReference>
<reference evidence="2" key="1">
    <citation type="submission" date="2020-08" db="EMBL/GenBank/DDBJ databases">
        <title>Genetic structure, function and evolution of capsule biosynthesis loci in Vibrio parahaemolyticus.</title>
        <authorList>
            <person name="Li L."/>
            <person name="Bian S."/>
        </authorList>
    </citation>
    <scope>NUCLEOTIDE SEQUENCE</scope>
    <source>
        <strain evidence="2">VP323</strain>
    </source>
</reference>
<name>A0A7M1VV17_VIBPH</name>
<dbReference type="EMBL" id="MT898122">
    <property type="protein sequence ID" value="QOS19058.1"/>
    <property type="molecule type" value="Genomic_DNA"/>
</dbReference>
<keyword evidence="1" id="KW-0812">Transmembrane</keyword>
<keyword evidence="2" id="KW-0808">Transferase</keyword>
<evidence type="ECO:0000256" key="1">
    <source>
        <dbReference type="SAM" id="Phobius"/>
    </source>
</evidence>
<dbReference type="RefSeq" id="WP_241573086.1">
    <property type="nucleotide sequence ID" value="NZ_JALAZA010000004.1"/>
</dbReference>